<sequence>MPHCVIEYAKPLKHVISIEALVEASHLALLNSGLFEPQSIKTRAQSVEHFRVGDDCENTFVHLHIAMMPGRNEEQKALLLARLYEAISLITNVVNSVTIEIVDIEQQNYLSVQN</sequence>
<dbReference type="SUPFAM" id="SSF55331">
    <property type="entry name" value="Tautomerase/MIF"/>
    <property type="match status" value="1"/>
</dbReference>
<proteinExistence type="predicted"/>
<dbReference type="InterPro" id="IPR004220">
    <property type="entry name" value="5-COMe_2-OHmuconate_Isoase"/>
</dbReference>
<evidence type="ECO:0000313" key="1">
    <source>
        <dbReference type="EMBL" id="WOT06482.1"/>
    </source>
</evidence>
<dbReference type="InterPro" id="IPR014347">
    <property type="entry name" value="Tautomerase/MIF_sf"/>
</dbReference>
<dbReference type="Gene3D" id="3.30.429.10">
    <property type="entry name" value="Macrophage Migration Inhibitory Factor"/>
    <property type="match status" value="1"/>
</dbReference>
<accession>A0ABZ0K1T1</accession>
<dbReference type="EMBL" id="CP136522">
    <property type="protein sequence ID" value="WOT06482.1"/>
    <property type="molecule type" value="Genomic_DNA"/>
</dbReference>
<name>A0ABZ0K1T1_9GAMM</name>
<reference evidence="1 2" key="1">
    <citation type="submission" date="2023-10" db="EMBL/GenBank/DDBJ databases">
        <title>Complete genome sequence of Shewanella sp. DAU334.</title>
        <authorList>
            <person name="Lee Y.-S."/>
            <person name="Jeong H.-R."/>
            <person name="Hwang E.-J."/>
            <person name="Choi Y.-L."/>
            <person name="Kim G.-D."/>
        </authorList>
    </citation>
    <scope>NUCLEOTIDE SEQUENCE [LARGE SCALE GENOMIC DNA]</scope>
    <source>
        <strain evidence="1 2">DAU334</strain>
    </source>
</reference>
<protein>
    <submittedName>
        <fullName evidence="1">5-carboxymethyl-2-hydroxymuconate Delta-isomerase</fullName>
    </submittedName>
</protein>
<keyword evidence="2" id="KW-1185">Reference proteome</keyword>
<dbReference type="PANTHER" id="PTHR37950">
    <property type="entry name" value="4-HYDROXYPHENYLACETATE CATABOLISM PROTEIN"/>
    <property type="match status" value="1"/>
</dbReference>
<evidence type="ECO:0000313" key="2">
    <source>
        <dbReference type="Proteomes" id="UP001529491"/>
    </source>
</evidence>
<dbReference type="Pfam" id="PF02962">
    <property type="entry name" value="CHMI"/>
    <property type="match status" value="1"/>
</dbReference>
<organism evidence="1 2">
    <name type="scientific">Shewanella youngdeokensis</name>
    <dbReference type="NCBI Taxonomy" id="2999068"/>
    <lineage>
        <taxon>Bacteria</taxon>
        <taxon>Pseudomonadati</taxon>
        <taxon>Pseudomonadota</taxon>
        <taxon>Gammaproteobacteria</taxon>
        <taxon>Alteromonadales</taxon>
        <taxon>Shewanellaceae</taxon>
        <taxon>Shewanella</taxon>
    </lineage>
</organism>
<gene>
    <name evidence="1" type="ORF">RGE70_06835</name>
</gene>
<dbReference type="RefSeq" id="WP_310470757.1">
    <property type="nucleotide sequence ID" value="NZ_CP136522.1"/>
</dbReference>
<dbReference type="CDD" id="cd00580">
    <property type="entry name" value="CHMI"/>
    <property type="match status" value="1"/>
</dbReference>
<dbReference type="PANTHER" id="PTHR37950:SF1">
    <property type="entry name" value="4-HYDROXYPHENYLACETATE CATABOLISM PROTEIN"/>
    <property type="match status" value="1"/>
</dbReference>
<dbReference type="Proteomes" id="UP001529491">
    <property type="component" value="Chromosome"/>
</dbReference>